<evidence type="ECO:0000313" key="2">
    <source>
        <dbReference type="EMBL" id="GES91004.1"/>
    </source>
</evidence>
<protein>
    <submittedName>
        <fullName evidence="2">Kinase-like domain-containing protein</fullName>
    </submittedName>
</protein>
<dbReference type="InterPro" id="IPR006597">
    <property type="entry name" value="Sel1-like"/>
</dbReference>
<dbReference type="Proteomes" id="UP000615446">
    <property type="component" value="Unassembled WGS sequence"/>
</dbReference>
<dbReference type="PANTHER" id="PTHR43628">
    <property type="entry name" value="ACTIVATOR OF C KINASE PROTEIN 1-RELATED"/>
    <property type="match status" value="1"/>
</dbReference>
<comment type="caution">
    <text evidence="1">The sequence shown here is derived from an EMBL/GenBank/DDBJ whole genome shotgun (WGS) entry which is preliminary data.</text>
</comment>
<reference evidence="2" key="2">
    <citation type="submission" date="2019-10" db="EMBL/GenBank/DDBJ databases">
        <title>Conservation and host-specific expression of non-tandemly repeated heterogenous ribosome RNA gene in arbuscular mycorrhizal fungi.</title>
        <authorList>
            <person name="Maeda T."/>
            <person name="Kobayashi Y."/>
            <person name="Nakagawa T."/>
            <person name="Ezawa T."/>
            <person name="Yamaguchi K."/>
            <person name="Bino T."/>
            <person name="Nishimoto Y."/>
            <person name="Shigenobu S."/>
            <person name="Kawaguchi M."/>
        </authorList>
    </citation>
    <scope>NUCLEOTIDE SEQUENCE</scope>
    <source>
        <strain evidence="2">HR1</strain>
    </source>
</reference>
<dbReference type="InterPro" id="IPR011990">
    <property type="entry name" value="TPR-like_helical_dom_sf"/>
</dbReference>
<accession>A0A2Z6SB39</accession>
<sequence length="292" mass="33427">MFNKQINSNDIITSNTNNLLHENIKIDIKEIEPTTKNINENIFEEELSIVIDEIVDIILQGLNEGKDEKPIKQEVLKFINDHKIDLTELYNWLLNNQNNSNSIYMFGYLNYYGIGTDINKQKTIKLYQKAAKLENITAQLNLANMYIHGNGVDINHNKAFKLSEKLAKKGIPNAINKLGHCYHKGVGTKVDFQKAFELFQKATDLGNSNGMINLGYCYHNGIGTEIDEQKTFELFQKAANLGNDIAQYNLATMYEIGNGVKKDINLAIYWYKKSAEQGYKDAQYELKRLLEN</sequence>
<reference evidence="1 3" key="1">
    <citation type="submission" date="2017-11" db="EMBL/GenBank/DDBJ databases">
        <title>The genome of Rhizophagus clarus HR1 reveals common genetic basis of auxotrophy among arbuscular mycorrhizal fungi.</title>
        <authorList>
            <person name="Kobayashi Y."/>
        </authorList>
    </citation>
    <scope>NUCLEOTIDE SEQUENCE [LARGE SCALE GENOMIC DNA]</scope>
    <source>
        <strain evidence="1 3">HR1</strain>
    </source>
</reference>
<dbReference type="InterPro" id="IPR052945">
    <property type="entry name" value="Mitotic_Regulator"/>
</dbReference>
<dbReference type="OrthoDB" id="272077at2759"/>
<dbReference type="Gene3D" id="1.25.40.10">
    <property type="entry name" value="Tetratricopeptide repeat domain"/>
    <property type="match status" value="1"/>
</dbReference>
<dbReference type="Proteomes" id="UP000247702">
    <property type="component" value="Unassembled WGS sequence"/>
</dbReference>
<proteinExistence type="predicted"/>
<dbReference type="GO" id="GO:0016301">
    <property type="term" value="F:kinase activity"/>
    <property type="evidence" value="ECO:0007669"/>
    <property type="project" value="UniProtKB-KW"/>
</dbReference>
<dbReference type="AlphaFoldDB" id="A0A2Z6SB39"/>
<evidence type="ECO:0000313" key="1">
    <source>
        <dbReference type="EMBL" id="GBC06382.1"/>
    </source>
</evidence>
<dbReference type="EMBL" id="BEXD01004070">
    <property type="protein sequence ID" value="GBC06382.1"/>
    <property type="molecule type" value="Genomic_DNA"/>
</dbReference>
<name>A0A2Z6SB39_9GLOM</name>
<organism evidence="1 3">
    <name type="scientific">Rhizophagus clarus</name>
    <dbReference type="NCBI Taxonomy" id="94130"/>
    <lineage>
        <taxon>Eukaryota</taxon>
        <taxon>Fungi</taxon>
        <taxon>Fungi incertae sedis</taxon>
        <taxon>Mucoromycota</taxon>
        <taxon>Glomeromycotina</taxon>
        <taxon>Glomeromycetes</taxon>
        <taxon>Glomerales</taxon>
        <taxon>Glomeraceae</taxon>
        <taxon>Rhizophagus</taxon>
    </lineage>
</organism>
<keyword evidence="2" id="KW-0808">Transferase</keyword>
<dbReference type="SMART" id="SM00671">
    <property type="entry name" value="SEL1"/>
    <property type="match status" value="5"/>
</dbReference>
<dbReference type="EMBL" id="BLAL01000197">
    <property type="protein sequence ID" value="GES91004.1"/>
    <property type="molecule type" value="Genomic_DNA"/>
</dbReference>
<dbReference type="SUPFAM" id="SSF81901">
    <property type="entry name" value="HCP-like"/>
    <property type="match status" value="1"/>
</dbReference>
<keyword evidence="3" id="KW-1185">Reference proteome</keyword>
<gene>
    <name evidence="2" type="ORF">RCL2_001783700</name>
    <name evidence="1" type="ORF">RclHR1_00680026</name>
</gene>
<keyword evidence="2" id="KW-0418">Kinase</keyword>
<dbReference type="Pfam" id="PF08238">
    <property type="entry name" value="Sel1"/>
    <property type="match status" value="5"/>
</dbReference>
<dbReference type="PANTHER" id="PTHR43628:SF1">
    <property type="entry name" value="CHITIN SYNTHASE REGULATORY FACTOR 2-RELATED"/>
    <property type="match status" value="1"/>
</dbReference>
<evidence type="ECO:0000313" key="3">
    <source>
        <dbReference type="Proteomes" id="UP000247702"/>
    </source>
</evidence>